<dbReference type="SUPFAM" id="SSF53448">
    <property type="entry name" value="Nucleotide-diphospho-sugar transferases"/>
    <property type="match status" value="1"/>
</dbReference>
<dbReference type="GO" id="GO:0016779">
    <property type="term" value="F:nucleotidyltransferase activity"/>
    <property type="evidence" value="ECO:0007669"/>
    <property type="project" value="UniProtKB-ARBA"/>
</dbReference>
<feature type="domain" description="MobA-like NTP transferase" evidence="1">
    <location>
        <begin position="23"/>
        <end position="182"/>
    </location>
</feature>
<dbReference type="EMBL" id="FR746099">
    <property type="protein sequence ID" value="CCC40010.1"/>
    <property type="molecule type" value="Genomic_DNA"/>
</dbReference>
<dbReference type="CDD" id="cd04182">
    <property type="entry name" value="GT_2_like_f"/>
    <property type="match status" value="1"/>
</dbReference>
<dbReference type="OrthoDB" id="28434at2157"/>
<dbReference type="KEGG" id="hwc:Hqrw_2108"/>
<organism evidence="2 3">
    <name type="scientific">Haloquadratum walsbyi (strain DSM 16854 / JCM 12705 / C23)</name>
    <dbReference type="NCBI Taxonomy" id="768065"/>
    <lineage>
        <taxon>Archaea</taxon>
        <taxon>Methanobacteriati</taxon>
        <taxon>Methanobacteriota</taxon>
        <taxon>Stenosarchaea group</taxon>
        <taxon>Halobacteria</taxon>
        <taxon>Halobacteriales</taxon>
        <taxon>Haloferacaceae</taxon>
        <taxon>Haloquadratum</taxon>
    </lineage>
</organism>
<dbReference type="Proteomes" id="UP000007954">
    <property type="component" value="Chromosome"/>
</dbReference>
<evidence type="ECO:0000313" key="3">
    <source>
        <dbReference type="Proteomes" id="UP000007954"/>
    </source>
</evidence>
<accession>G0LKQ2</accession>
<dbReference type="PANTHER" id="PTHR43777:SF1">
    <property type="entry name" value="MOLYBDENUM COFACTOR CYTIDYLYLTRANSFERASE"/>
    <property type="match status" value="1"/>
</dbReference>
<name>G0LKQ2_HALWC</name>
<dbReference type="AlphaFoldDB" id="G0LKQ2"/>
<dbReference type="InterPro" id="IPR029044">
    <property type="entry name" value="Nucleotide-diphossugar_trans"/>
</dbReference>
<dbReference type="HOGENOM" id="CLU_061980_4_1_2"/>
<gene>
    <name evidence="2" type="primary">mobA1</name>
    <name evidence="2" type="ordered locus">Hqrw_2108</name>
</gene>
<protein>
    <submittedName>
        <fullName evidence="2">Molybdenum cofactor nucleotidyltransferase domain protein</fullName>
    </submittedName>
</protein>
<dbReference type="InterPro" id="IPR025877">
    <property type="entry name" value="MobA-like_NTP_Trfase"/>
</dbReference>
<dbReference type="GeneID" id="12446841"/>
<evidence type="ECO:0000313" key="2">
    <source>
        <dbReference type="EMBL" id="CCC40010.1"/>
    </source>
</evidence>
<dbReference type="RefSeq" id="WP_014555739.1">
    <property type="nucleotide sequence ID" value="NC_017459.1"/>
</dbReference>
<evidence type="ECO:0000259" key="1">
    <source>
        <dbReference type="Pfam" id="PF12804"/>
    </source>
</evidence>
<dbReference type="Gene3D" id="3.90.550.10">
    <property type="entry name" value="Spore Coat Polysaccharide Biosynthesis Protein SpsA, Chain A"/>
    <property type="match status" value="1"/>
</dbReference>
<reference evidence="2 3" key="1">
    <citation type="journal article" date="2011" name="PLoS ONE">
        <title>Haloquadratum walsbyi: limited diversity in a global pond.</title>
        <authorList>
            <person name="Dyall-Smith M."/>
            <person name="Pfeiffer F."/>
            <person name="Klee K."/>
            <person name="Palm P."/>
            <person name="Gross K."/>
            <person name="Schuster S.C."/>
            <person name="Rampp M."/>
            <person name="Oesterhelt D."/>
        </authorList>
    </citation>
    <scope>NUCLEOTIDE SEQUENCE [LARGE SCALE GENOMIC DNA]</scope>
    <source>
        <strain evidence="3">DSM 16854 / JCM 12705 / C23</strain>
    </source>
</reference>
<dbReference type="Pfam" id="PF12804">
    <property type="entry name" value="NTP_transf_3"/>
    <property type="match status" value="1"/>
</dbReference>
<proteinExistence type="predicted"/>
<dbReference type="PANTHER" id="PTHR43777">
    <property type="entry name" value="MOLYBDENUM COFACTOR CYTIDYLYLTRANSFERASE"/>
    <property type="match status" value="1"/>
</dbReference>
<sequence length="208" mass="22105">MNNDPFPVISPPNESEQNSDVQAVLLAAGMSSRFGEKNKLVQSINGGLVIRQAAKTLLAADLCTTVVLGHDADRIREVLSDLSVSFRVNNEYETGQGTSVKIGTQTAVQSEADAVIIALGDMPNVSVSSVQALIATYECHSRSALASAYMGQRGNPVLFDRKHFDSLTEQQGDTGGRSILFETGDTALVETDDPGVVYDINTPSDITG</sequence>